<dbReference type="InterPro" id="IPR024344">
    <property type="entry name" value="MDMPI_metal-binding"/>
</dbReference>
<evidence type="ECO:0000259" key="1">
    <source>
        <dbReference type="Pfam" id="PF11716"/>
    </source>
</evidence>
<dbReference type="InterPro" id="IPR034660">
    <property type="entry name" value="DinB/YfiT-like"/>
</dbReference>
<proteinExistence type="predicted"/>
<sequence>MRVYDMIVEERGQLAELLAGLSPEQLATPSLCGAWTVHEVAAHLATYLRLGQLKIYACMLAGAGDFGPGNERLARWYARRPSADLVDTLRRHAGARTTVPRSGYDPVLTDLVLHDYDVRIPLGLPRTVDEERLAVAFHHLATVPSAGFAVGGRLTALRFEAVDTGWSGGDGEPVRGSARDLVLAMSGRPAGLAGLTGDGVPLLAARLDADRTIPVGQRLRKMVRTLTRPSERRFRDTEAPQRP</sequence>
<accession>A0ABN2T257</accession>
<dbReference type="RefSeq" id="WP_344661748.1">
    <property type="nucleotide sequence ID" value="NZ_BAAAQM010000059.1"/>
</dbReference>
<dbReference type="EMBL" id="BAAAQM010000059">
    <property type="protein sequence ID" value="GAA1997147.1"/>
    <property type="molecule type" value="Genomic_DNA"/>
</dbReference>
<protein>
    <submittedName>
        <fullName evidence="2">Maleylpyruvate isomerase family mycothiol-dependent enzyme</fullName>
    </submittedName>
</protein>
<name>A0ABN2T257_9ACTN</name>
<gene>
    <name evidence="2" type="ORF">GCM10009838_72980</name>
</gene>
<organism evidence="2 3">
    <name type="scientific">Catenulispora subtropica</name>
    <dbReference type="NCBI Taxonomy" id="450798"/>
    <lineage>
        <taxon>Bacteria</taxon>
        <taxon>Bacillati</taxon>
        <taxon>Actinomycetota</taxon>
        <taxon>Actinomycetes</taxon>
        <taxon>Catenulisporales</taxon>
        <taxon>Catenulisporaceae</taxon>
        <taxon>Catenulispora</taxon>
    </lineage>
</organism>
<keyword evidence="3" id="KW-1185">Reference proteome</keyword>
<dbReference type="Gene3D" id="1.20.120.450">
    <property type="entry name" value="dinb family like domain"/>
    <property type="match status" value="1"/>
</dbReference>
<dbReference type="Pfam" id="PF11716">
    <property type="entry name" value="MDMPI_N"/>
    <property type="match status" value="1"/>
</dbReference>
<dbReference type="NCBIfam" id="TIGR03083">
    <property type="entry name" value="maleylpyruvate isomerase family mycothiol-dependent enzyme"/>
    <property type="match status" value="1"/>
</dbReference>
<reference evidence="2 3" key="1">
    <citation type="journal article" date="2019" name="Int. J. Syst. Evol. Microbiol.">
        <title>The Global Catalogue of Microorganisms (GCM) 10K type strain sequencing project: providing services to taxonomists for standard genome sequencing and annotation.</title>
        <authorList>
            <consortium name="The Broad Institute Genomics Platform"/>
            <consortium name="The Broad Institute Genome Sequencing Center for Infectious Disease"/>
            <person name="Wu L."/>
            <person name="Ma J."/>
        </authorList>
    </citation>
    <scope>NUCLEOTIDE SEQUENCE [LARGE SCALE GENOMIC DNA]</scope>
    <source>
        <strain evidence="2 3">JCM 16013</strain>
    </source>
</reference>
<dbReference type="Proteomes" id="UP001499854">
    <property type="component" value="Unassembled WGS sequence"/>
</dbReference>
<dbReference type="InterPro" id="IPR017517">
    <property type="entry name" value="Maleyloyr_isom"/>
</dbReference>
<evidence type="ECO:0000313" key="3">
    <source>
        <dbReference type="Proteomes" id="UP001499854"/>
    </source>
</evidence>
<dbReference type="SUPFAM" id="SSF109854">
    <property type="entry name" value="DinB/YfiT-like putative metalloenzymes"/>
    <property type="match status" value="1"/>
</dbReference>
<keyword evidence="2" id="KW-0413">Isomerase</keyword>
<evidence type="ECO:0000313" key="2">
    <source>
        <dbReference type="EMBL" id="GAA1997147.1"/>
    </source>
</evidence>
<comment type="caution">
    <text evidence="2">The sequence shown here is derived from an EMBL/GenBank/DDBJ whole genome shotgun (WGS) entry which is preliminary data.</text>
</comment>
<feature type="domain" description="Mycothiol-dependent maleylpyruvate isomerase metal-binding" evidence="1">
    <location>
        <begin position="9"/>
        <end position="99"/>
    </location>
</feature>
<dbReference type="GO" id="GO:0016853">
    <property type="term" value="F:isomerase activity"/>
    <property type="evidence" value="ECO:0007669"/>
    <property type="project" value="UniProtKB-KW"/>
</dbReference>